<dbReference type="GO" id="GO:0015074">
    <property type="term" value="P:DNA integration"/>
    <property type="evidence" value="ECO:0007669"/>
    <property type="project" value="InterPro"/>
</dbReference>
<dbReference type="Proteomes" id="UP000249135">
    <property type="component" value="Unassembled WGS sequence"/>
</dbReference>
<evidence type="ECO:0000256" key="2">
    <source>
        <dbReference type="SAM" id="MobiDB-lite"/>
    </source>
</evidence>
<dbReference type="InterPro" id="IPR013762">
    <property type="entry name" value="Integrase-like_cat_sf"/>
</dbReference>
<organism evidence="4 5">
    <name type="scientific">Variovorax paradoxus</name>
    <dbReference type="NCBI Taxonomy" id="34073"/>
    <lineage>
        <taxon>Bacteria</taxon>
        <taxon>Pseudomonadati</taxon>
        <taxon>Pseudomonadota</taxon>
        <taxon>Betaproteobacteria</taxon>
        <taxon>Burkholderiales</taxon>
        <taxon>Comamonadaceae</taxon>
        <taxon>Variovorax</taxon>
    </lineage>
</organism>
<feature type="region of interest" description="Disordered" evidence="2">
    <location>
        <begin position="162"/>
        <end position="200"/>
    </location>
</feature>
<comment type="caution">
    <text evidence="4">The sequence shown here is derived from an EMBL/GenBank/DDBJ whole genome shotgun (WGS) entry which is preliminary data.</text>
</comment>
<evidence type="ECO:0000256" key="1">
    <source>
        <dbReference type="ARBA" id="ARBA00023172"/>
    </source>
</evidence>
<dbReference type="AlphaFoldDB" id="A0A2W5SL71"/>
<dbReference type="InterPro" id="IPR011010">
    <property type="entry name" value="DNA_brk_join_enz"/>
</dbReference>
<evidence type="ECO:0000313" key="5">
    <source>
        <dbReference type="Proteomes" id="UP000249135"/>
    </source>
</evidence>
<proteinExistence type="predicted"/>
<evidence type="ECO:0000259" key="3">
    <source>
        <dbReference type="PROSITE" id="PS51898"/>
    </source>
</evidence>
<dbReference type="GO" id="GO:0003677">
    <property type="term" value="F:DNA binding"/>
    <property type="evidence" value="ECO:0007669"/>
    <property type="project" value="InterPro"/>
</dbReference>
<dbReference type="EMBL" id="QFPP01000081">
    <property type="protein sequence ID" value="PZQ75600.1"/>
    <property type="molecule type" value="Genomic_DNA"/>
</dbReference>
<evidence type="ECO:0000313" key="4">
    <source>
        <dbReference type="EMBL" id="PZQ75600.1"/>
    </source>
</evidence>
<name>A0A2W5SL71_VARPD</name>
<dbReference type="Gene3D" id="1.10.443.10">
    <property type="entry name" value="Intergrase catalytic core"/>
    <property type="match status" value="1"/>
</dbReference>
<protein>
    <recommendedName>
        <fullName evidence="3">Tyr recombinase domain-containing protein</fullName>
    </recommendedName>
</protein>
<keyword evidence="1" id="KW-0233">DNA recombination</keyword>
<gene>
    <name evidence="4" type="ORF">DI563_09180</name>
</gene>
<reference evidence="4 5" key="1">
    <citation type="submission" date="2017-08" db="EMBL/GenBank/DDBJ databases">
        <title>Infants hospitalized years apart are colonized by the same room-sourced microbial strains.</title>
        <authorList>
            <person name="Brooks B."/>
            <person name="Olm M.R."/>
            <person name="Firek B.A."/>
            <person name="Baker R."/>
            <person name="Thomas B.C."/>
            <person name="Morowitz M.J."/>
            <person name="Banfield J.F."/>
        </authorList>
    </citation>
    <scope>NUCLEOTIDE SEQUENCE [LARGE SCALE GENOMIC DNA]</scope>
    <source>
        <strain evidence="4">S2_005_003_R2_41</strain>
    </source>
</reference>
<dbReference type="Pfam" id="PF00589">
    <property type="entry name" value="Phage_integrase"/>
    <property type="match status" value="1"/>
</dbReference>
<feature type="domain" description="Tyr recombinase" evidence="3">
    <location>
        <begin position="4"/>
        <end position="189"/>
    </location>
</feature>
<accession>A0A2W5SL71</accession>
<dbReference type="InterPro" id="IPR002104">
    <property type="entry name" value="Integrase_catalytic"/>
</dbReference>
<dbReference type="GO" id="GO:0006310">
    <property type="term" value="P:DNA recombination"/>
    <property type="evidence" value="ECO:0007669"/>
    <property type="project" value="UniProtKB-KW"/>
</dbReference>
<sequence>MRRPGPDPFTREEIAEVLANITSERGRNYFDFAFFSGMRPSELIALRWSRIGEGTASIDKALTRGQEGEVKNYRARLVELTSRATDALERQRAITGEGTHVFVGEDGKPYTTTDGPLDAWWKPAIAASGLRYRDARQTRHMFATICLMGGITPGWVARQMGTRRRCSSGSTAGGSRERTRGRRGASWMRSFRDGAPAGPRCPDRIGRGMPVHTYAQDVSFC</sequence>
<dbReference type="SUPFAM" id="SSF56349">
    <property type="entry name" value="DNA breaking-rejoining enzymes"/>
    <property type="match status" value="1"/>
</dbReference>
<dbReference type="PROSITE" id="PS51898">
    <property type="entry name" value="TYR_RECOMBINASE"/>
    <property type="match status" value="1"/>
</dbReference>